<gene>
    <name evidence="1" type="ORF">Taro_029184</name>
</gene>
<dbReference type="AlphaFoldDB" id="A0A843VQD8"/>
<proteinExistence type="predicted"/>
<dbReference type="EMBL" id="NMUH01001923">
    <property type="protein sequence ID" value="MQL96507.1"/>
    <property type="molecule type" value="Genomic_DNA"/>
</dbReference>
<comment type="caution">
    <text evidence="1">The sequence shown here is derived from an EMBL/GenBank/DDBJ whole genome shotgun (WGS) entry which is preliminary data.</text>
</comment>
<keyword evidence="2" id="KW-1185">Reference proteome</keyword>
<evidence type="ECO:0000313" key="2">
    <source>
        <dbReference type="Proteomes" id="UP000652761"/>
    </source>
</evidence>
<organism evidence="1 2">
    <name type="scientific">Colocasia esculenta</name>
    <name type="common">Wild taro</name>
    <name type="synonym">Arum esculentum</name>
    <dbReference type="NCBI Taxonomy" id="4460"/>
    <lineage>
        <taxon>Eukaryota</taxon>
        <taxon>Viridiplantae</taxon>
        <taxon>Streptophyta</taxon>
        <taxon>Embryophyta</taxon>
        <taxon>Tracheophyta</taxon>
        <taxon>Spermatophyta</taxon>
        <taxon>Magnoliopsida</taxon>
        <taxon>Liliopsida</taxon>
        <taxon>Araceae</taxon>
        <taxon>Aroideae</taxon>
        <taxon>Colocasieae</taxon>
        <taxon>Colocasia</taxon>
    </lineage>
</organism>
<name>A0A843VQD8_COLES</name>
<sequence length="149" mass="16069">MGLAAASLDVNLEHIERDCGASSLWPAGEEKVGVPPSSATRGNITDAIQTPPWAQVVDGSSWKDLGARGRVRSGGKQRIGWRFSRGSFWGLARIEVWQDFFHASESMLSSTVPLTSSYVAVYFLVSDSRCCRLPSGEFPASCAFPSSVV</sequence>
<protein>
    <submittedName>
        <fullName evidence="1">Uncharacterized protein</fullName>
    </submittedName>
</protein>
<accession>A0A843VQD8</accession>
<reference evidence="1" key="1">
    <citation type="submission" date="2017-07" db="EMBL/GenBank/DDBJ databases">
        <title>Taro Niue Genome Assembly and Annotation.</title>
        <authorList>
            <person name="Atibalentja N."/>
            <person name="Keating K."/>
            <person name="Fields C.J."/>
        </authorList>
    </citation>
    <scope>NUCLEOTIDE SEQUENCE</scope>
    <source>
        <strain evidence="1">Niue_2</strain>
        <tissue evidence="1">Leaf</tissue>
    </source>
</reference>
<evidence type="ECO:0000313" key="1">
    <source>
        <dbReference type="EMBL" id="MQL96507.1"/>
    </source>
</evidence>
<dbReference type="Proteomes" id="UP000652761">
    <property type="component" value="Unassembled WGS sequence"/>
</dbReference>